<proteinExistence type="predicted"/>
<dbReference type="OrthoDB" id="10009674at2"/>
<keyword evidence="1" id="KW-0812">Transmembrane</keyword>
<accession>A0A397P9I7</accession>
<name>A0A397P9I7_9SPHN</name>
<keyword evidence="1" id="KW-1133">Transmembrane helix</keyword>
<feature type="transmembrane region" description="Helical" evidence="1">
    <location>
        <begin position="67"/>
        <end position="91"/>
    </location>
</feature>
<evidence type="ECO:0000256" key="1">
    <source>
        <dbReference type="SAM" id="Phobius"/>
    </source>
</evidence>
<dbReference type="Proteomes" id="UP000266568">
    <property type="component" value="Unassembled WGS sequence"/>
</dbReference>
<organism evidence="2 3">
    <name type="scientific">Hephaestia caeni</name>
    <dbReference type="NCBI Taxonomy" id="645617"/>
    <lineage>
        <taxon>Bacteria</taxon>
        <taxon>Pseudomonadati</taxon>
        <taxon>Pseudomonadota</taxon>
        <taxon>Alphaproteobacteria</taxon>
        <taxon>Sphingomonadales</taxon>
        <taxon>Sphingomonadaceae</taxon>
        <taxon>Hephaestia</taxon>
    </lineage>
</organism>
<dbReference type="AlphaFoldDB" id="A0A397P9I7"/>
<feature type="transmembrane region" description="Helical" evidence="1">
    <location>
        <begin position="98"/>
        <end position="116"/>
    </location>
</feature>
<dbReference type="RefSeq" id="WP_147373630.1">
    <property type="nucleotide sequence ID" value="NZ_QXDC01000002.1"/>
</dbReference>
<sequence length="177" mass="19339">MTRSFRAFRLWCGPRLRRLGAQALVALGYTMSMWALIAIPITLFVILTQTTGANVDGALVLTPVGRWLLYVLAGATFLGSIAVGGIAKVILRSRHLAGPWLFLIGLGLLFGLADMFDKIRIVVSSLHAGPHDDNAQAAAFFTFWLLMVGYAAKAVWDEARDRFCAAVQARIPKIHDV</sequence>
<keyword evidence="3" id="KW-1185">Reference proteome</keyword>
<feature type="transmembrane region" description="Helical" evidence="1">
    <location>
        <begin position="136"/>
        <end position="156"/>
    </location>
</feature>
<feature type="transmembrane region" description="Helical" evidence="1">
    <location>
        <begin position="21"/>
        <end position="47"/>
    </location>
</feature>
<dbReference type="EMBL" id="QXDC01000002">
    <property type="protein sequence ID" value="RIA46256.1"/>
    <property type="molecule type" value="Genomic_DNA"/>
</dbReference>
<evidence type="ECO:0000313" key="2">
    <source>
        <dbReference type="EMBL" id="RIA46256.1"/>
    </source>
</evidence>
<protein>
    <submittedName>
        <fullName evidence="2">Uncharacterized protein</fullName>
    </submittedName>
</protein>
<comment type="caution">
    <text evidence="2">The sequence shown here is derived from an EMBL/GenBank/DDBJ whole genome shotgun (WGS) entry which is preliminary data.</text>
</comment>
<keyword evidence="1" id="KW-0472">Membrane</keyword>
<gene>
    <name evidence="2" type="ORF">DFR49_0790</name>
</gene>
<reference evidence="2 3" key="1">
    <citation type="submission" date="2018-08" db="EMBL/GenBank/DDBJ databases">
        <title>Genomic Encyclopedia of Type Strains, Phase IV (KMG-IV): sequencing the most valuable type-strain genomes for metagenomic binning, comparative biology and taxonomic classification.</title>
        <authorList>
            <person name="Goeker M."/>
        </authorList>
    </citation>
    <scope>NUCLEOTIDE SEQUENCE [LARGE SCALE GENOMIC DNA]</scope>
    <source>
        <strain evidence="2 3">DSM 25527</strain>
    </source>
</reference>
<evidence type="ECO:0000313" key="3">
    <source>
        <dbReference type="Proteomes" id="UP000266568"/>
    </source>
</evidence>